<protein>
    <submittedName>
        <fullName evidence="1">Uncharacterized protein</fullName>
    </submittedName>
</protein>
<dbReference type="EMBL" id="PGOL01000332">
    <property type="protein sequence ID" value="PKI72257.1"/>
    <property type="molecule type" value="Genomic_DNA"/>
</dbReference>
<sequence>MEELEDWCTACADAIEQYCLVEFSGSAHVEPTEETSKPEVFLVELEQERTVAEVGLHIMHGMCVCLRSLQCRGVVHRDRL</sequence>
<reference evidence="1 2" key="1">
    <citation type="submission" date="2017-11" db="EMBL/GenBank/DDBJ databases">
        <title>De-novo sequencing of pomegranate (Punica granatum L.) genome.</title>
        <authorList>
            <person name="Akparov Z."/>
            <person name="Amiraslanov A."/>
            <person name="Hajiyeva S."/>
            <person name="Abbasov M."/>
            <person name="Kaur K."/>
            <person name="Hamwieh A."/>
            <person name="Solovyev V."/>
            <person name="Salamov A."/>
            <person name="Braich B."/>
            <person name="Kosarev P."/>
            <person name="Mahmoud A."/>
            <person name="Hajiyev E."/>
            <person name="Babayeva S."/>
            <person name="Izzatullayeva V."/>
            <person name="Mammadov A."/>
            <person name="Mammadov A."/>
            <person name="Sharifova S."/>
            <person name="Ojaghi J."/>
            <person name="Eynullazada K."/>
            <person name="Bayramov B."/>
            <person name="Abdulazimova A."/>
            <person name="Shahmuradov I."/>
        </authorList>
    </citation>
    <scope>NUCLEOTIDE SEQUENCE [LARGE SCALE GENOMIC DNA]</scope>
    <source>
        <strain evidence="2">cv. AG2017</strain>
        <tissue evidence="1">Leaf</tissue>
    </source>
</reference>
<proteinExistence type="predicted"/>
<comment type="caution">
    <text evidence="1">The sequence shown here is derived from an EMBL/GenBank/DDBJ whole genome shotgun (WGS) entry which is preliminary data.</text>
</comment>
<dbReference type="AlphaFoldDB" id="A0A2I0KUV7"/>
<organism evidence="1 2">
    <name type="scientific">Punica granatum</name>
    <name type="common">Pomegranate</name>
    <dbReference type="NCBI Taxonomy" id="22663"/>
    <lineage>
        <taxon>Eukaryota</taxon>
        <taxon>Viridiplantae</taxon>
        <taxon>Streptophyta</taxon>
        <taxon>Embryophyta</taxon>
        <taxon>Tracheophyta</taxon>
        <taxon>Spermatophyta</taxon>
        <taxon>Magnoliopsida</taxon>
        <taxon>eudicotyledons</taxon>
        <taxon>Gunneridae</taxon>
        <taxon>Pentapetalae</taxon>
        <taxon>rosids</taxon>
        <taxon>malvids</taxon>
        <taxon>Myrtales</taxon>
        <taxon>Lythraceae</taxon>
        <taxon>Punica</taxon>
    </lineage>
</organism>
<keyword evidence="2" id="KW-1185">Reference proteome</keyword>
<gene>
    <name evidence="1" type="ORF">CRG98_007331</name>
</gene>
<evidence type="ECO:0000313" key="1">
    <source>
        <dbReference type="EMBL" id="PKI72257.1"/>
    </source>
</evidence>
<name>A0A2I0KUV7_PUNGR</name>
<accession>A0A2I0KUV7</accession>
<evidence type="ECO:0000313" key="2">
    <source>
        <dbReference type="Proteomes" id="UP000233551"/>
    </source>
</evidence>
<dbReference type="Proteomes" id="UP000233551">
    <property type="component" value="Unassembled WGS sequence"/>
</dbReference>